<reference evidence="2" key="1">
    <citation type="journal article" date="2019" name="Nat. Commun.">
        <title>The genome of broomcorn millet.</title>
        <authorList>
            <person name="Zou C."/>
            <person name="Miki D."/>
            <person name="Li D."/>
            <person name="Tang Q."/>
            <person name="Xiao L."/>
            <person name="Rajput S."/>
            <person name="Deng P."/>
            <person name="Jia W."/>
            <person name="Huang R."/>
            <person name="Zhang M."/>
            <person name="Sun Y."/>
            <person name="Hu J."/>
            <person name="Fu X."/>
            <person name="Schnable P.S."/>
            <person name="Li F."/>
            <person name="Zhang H."/>
            <person name="Feng B."/>
            <person name="Zhu X."/>
            <person name="Liu R."/>
            <person name="Schnable J.C."/>
            <person name="Zhu J.-K."/>
            <person name="Zhang H."/>
        </authorList>
    </citation>
    <scope>NUCLEOTIDE SEQUENCE [LARGE SCALE GENOMIC DNA]</scope>
</reference>
<dbReference type="EMBL" id="PQIB02000015">
    <property type="protein sequence ID" value="RLM65820.1"/>
    <property type="molecule type" value="Genomic_DNA"/>
</dbReference>
<proteinExistence type="predicted"/>
<dbReference type="PANTHER" id="PTHR33087:SF31">
    <property type="entry name" value="OS06G0482850 PROTEIN"/>
    <property type="match status" value="1"/>
</dbReference>
<dbReference type="AlphaFoldDB" id="A0A3L6Q0E1"/>
<evidence type="ECO:0000313" key="2">
    <source>
        <dbReference type="Proteomes" id="UP000275267"/>
    </source>
</evidence>
<organism evidence="1 2">
    <name type="scientific">Panicum miliaceum</name>
    <name type="common">Proso millet</name>
    <name type="synonym">Broomcorn millet</name>
    <dbReference type="NCBI Taxonomy" id="4540"/>
    <lineage>
        <taxon>Eukaryota</taxon>
        <taxon>Viridiplantae</taxon>
        <taxon>Streptophyta</taxon>
        <taxon>Embryophyta</taxon>
        <taxon>Tracheophyta</taxon>
        <taxon>Spermatophyta</taxon>
        <taxon>Magnoliopsida</taxon>
        <taxon>Liliopsida</taxon>
        <taxon>Poales</taxon>
        <taxon>Poaceae</taxon>
        <taxon>PACMAD clade</taxon>
        <taxon>Panicoideae</taxon>
        <taxon>Panicodae</taxon>
        <taxon>Paniceae</taxon>
        <taxon>Panicinae</taxon>
        <taxon>Panicum</taxon>
        <taxon>Panicum sect. Panicum</taxon>
    </lineage>
</organism>
<dbReference type="InterPro" id="IPR053253">
    <property type="entry name" value="Sex_diff_modulator"/>
</dbReference>
<dbReference type="Proteomes" id="UP000275267">
    <property type="component" value="Unassembled WGS sequence"/>
</dbReference>
<dbReference type="PANTHER" id="PTHR33087">
    <property type="entry name" value="OS07G0539200 PROTEIN"/>
    <property type="match status" value="1"/>
</dbReference>
<name>A0A3L6Q0E1_PANMI</name>
<sequence>MRVQRSCSSCCPLSSTESHHVWSMDTASKLLSKYCWIERLHPDTESKTDQSTFKLTAWAMEPFNIPKTTTLLAAEPEPTVVHSDPVLHRVFNNLRPFLRKKKLLSYPVVVHVRVRYNMA</sequence>
<dbReference type="OrthoDB" id="696323at2759"/>
<keyword evidence="2" id="KW-1185">Reference proteome</keyword>
<dbReference type="STRING" id="4540.A0A3L6Q0E1"/>
<accession>A0A3L6Q0E1</accession>
<protein>
    <submittedName>
        <fullName evidence="1">Uncharacterized protein</fullName>
    </submittedName>
</protein>
<comment type="caution">
    <text evidence="1">The sequence shown here is derived from an EMBL/GenBank/DDBJ whole genome shotgun (WGS) entry which is preliminary data.</text>
</comment>
<evidence type="ECO:0000313" key="1">
    <source>
        <dbReference type="EMBL" id="RLM65820.1"/>
    </source>
</evidence>
<gene>
    <name evidence="1" type="ORF">C2845_PM16G04600</name>
</gene>